<sequence>MTYAAPVFARVDPNAFYQLQIIQNNFCKRASGAPWYAQRLPYYNLKRSSNWYAPRASGTPIGDSARAKSPRDFLRRDAHLVASIKQSRADGIPC</sequence>
<name>A0A4C1ZIX1_EUMVA</name>
<evidence type="ECO:0000313" key="2">
    <source>
        <dbReference type="Proteomes" id="UP000299102"/>
    </source>
</evidence>
<dbReference type="AlphaFoldDB" id="A0A4C1ZIX1"/>
<organism evidence="1 2">
    <name type="scientific">Eumeta variegata</name>
    <name type="common">Bagworm moth</name>
    <name type="synonym">Eumeta japonica</name>
    <dbReference type="NCBI Taxonomy" id="151549"/>
    <lineage>
        <taxon>Eukaryota</taxon>
        <taxon>Metazoa</taxon>
        <taxon>Ecdysozoa</taxon>
        <taxon>Arthropoda</taxon>
        <taxon>Hexapoda</taxon>
        <taxon>Insecta</taxon>
        <taxon>Pterygota</taxon>
        <taxon>Neoptera</taxon>
        <taxon>Endopterygota</taxon>
        <taxon>Lepidoptera</taxon>
        <taxon>Glossata</taxon>
        <taxon>Ditrysia</taxon>
        <taxon>Tineoidea</taxon>
        <taxon>Psychidae</taxon>
        <taxon>Oiketicinae</taxon>
        <taxon>Eumeta</taxon>
    </lineage>
</organism>
<proteinExistence type="predicted"/>
<evidence type="ECO:0000313" key="1">
    <source>
        <dbReference type="EMBL" id="GBP88436.1"/>
    </source>
</evidence>
<reference evidence="1 2" key="1">
    <citation type="journal article" date="2019" name="Commun. Biol.">
        <title>The bagworm genome reveals a unique fibroin gene that provides high tensile strength.</title>
        <authorList>
            <person name="Kono N."/>
            <person name="Nakamura H."/>
            <person name="Ohtoshi R."/>
            <person name="Tomita M."/>
            <person name="Numata K."/>
            <person name="Arakawa K."/>
        </authorList>
    </citation>
    <scope>NUCLEOTIDE SEQUENCE [LARGE SCALE GENOMIC DNA]</scope>
</reference>
<dbReference type="OrthoDB" id="10050074at2759"/>
<dbReference type="EMBL" id="BGZK01001933">
    <property type="protein sequence ID" value="GBP88436.1"/>
    <property type="molecule type" value="Genomic_DNA"/>
</dbReference>
<dbReference type="Proteomes" id="UP000299102">
    <property type="component" value="Unassembled WGS sequence"/>
</dbReference>
<protein>
    <submittedName>
        <fullName evidence="1">Uncharacterized protein</fullName>
    </submittedName>
</protein>
<gene>
    <name evidence="1" type="ORF">EVAR_61034_1</name>
</gene>
<accession>A0A4C1ZIX1</accession>
<keyword evidence="2" id="KW-1185">Reference proteome</keyword>
<comment type="caution">
    <text evidence="1">The sequence shown here is derived from an EMBL/GenBank/DDBJ whole genome shotgun (WGS) entry which is preliminary data.</text>
</comment>